<keyword evidence="1" id="KW-0472">Membrane</keyword>
<dbReference type="AlphaFoldDB" id="A0A7Z7LE40"/>
<feature type="transmembrane region" description="Helical" evidence="1">
    <location>
        <begin position="12"/>
        <end position="37"/>
    </location>
</feature>
<proteinExistence type="predicted"/>
<evidence type="ECO:0000313" key="2">
    <source>
        <dbReference type="EMBL" id="SSC12320.1"/>
    </source>
</evidence>
<organism evidence="2 3">
    <name type="scientific">Mesotoga infera</name>
    <dbReference type="NCBI Taxonomy" id="1236046"/>
    <lineage>
        <taxon>Bacteria</taxon>
        <taxon>Thermotogati</taxon>
        <taxon>Thermotogota</taxon>
        <taxon>Thermotogae</taxon>
        <taxon>Kosmotogales</taxon>
        <taxon>Kosmotogaceae</taxon>
        <taxon>Mesotoga</taxon>
    </lineage>
</organism>
<keyword evidence="1" id="KW-0812">Transmembrane</keyword>
<dbReference type="RefSeq" id="WP_169698670.1">
    <property type="nucleotide sequence ID" value="NZ_LS974202.1"/>
</dbReference>
<protein>
    <recommendedName>
        <fullName evidence="4">Prepilin-type N-terminal cleavage/methylation domain-containing protein</fullName>
    </recommendedName>
</protein>
<dbReference type="Proteomes" id="UP000250796">
    <property type="component" value="Chromosome MESINF"/>
</dbReference>
<evidence type="ECO:0008006" key="4">
    <source>
        <dbReference type="Google" id="ProtNLM"/>
    </source>
</evidence>
<gene>
    <name evidence="2" type="ORF">MESINF_0871</name>
</gene>
<evidence type="ECO:0000256" key="1">
    <source>
        <dbReference type="SAM" id="Phobius"/>
    </source>
</evidence>
<keyword evidence="3" id="KW-1185">Reference proteome</keyword>
<sequence length="170" mass="18739">MKRKTGLTLAEITIVLLVSSIIVAIAFSVFAAGWRIFKTSQETALLSRNLRSLVERISEEFRWATELEFTSSPQGSDWIVILLENNTIKRFQGTASSRTNEQNMNDPSQVSVSSLTFALRTVQDMRVMMDVSITASSANNGSISESVSTSVAVYNLRDRSGSGSSVSYKR</sequence>
<dbReference type="EMBL" id="LS974202">
    <property type="protein sequence ID" value="SSC12320.1"/>
    <property type="molecule type" value="Genomic_DNA"/>
</dbReference>
<reference evidence="2 3" key="1">
    <citation type="submission" date="2017-01" db="EMBL/GenBank/DDBJ databases">
        <authorList>
            <person name="Erauso G."/>
        </authorList>
    </citation>
    <scope>NUCLEOTIDE SEQUENCE [LARGE SCALE GENOMIC DNA]</scope>
    <source>
        <strain evidence="2">MESINF1</strain>
    </source>
</reference>
<dbReference type="KEGG" id="minf:MESINF_0871"/>
<name>A0A7Z7LE40_9BACT</name>
<accession>A0A7Z7LE40</accession>
<evidence type="ECO:0000313" key="3">
    <source>
        <dbReference type="Proteomes" id="UP000250796"/>
    </source>
</evidence>
<keyword evidence="1" id="KW-1133">Transmembrane helix</keyword>